<dbReference type="InterPro" id="IPR028082">
    <property type="entry name" value="Peripla_BP_I"/>
</dbReference>
<name>A0AAU9DS91_9FUSO</name>
<dbReference type="PANTHER" id="PTHR30036">
    <property type="entry name" value="D-XYLOSE-BINDING PERIPLASMIC PROTEIN"/>
    <property type="match status" value="1"/>
</dbReference>
<comment type="subcellular location">
    <subcellularLocation>
        <location evidence="1">Cell envelope</location>
    </subcellularLocation>
</comment>
<dbReference type="EMBL" id="AP027059">
    <property type="protein sequence ID" value="BDU49869.1"/>
    <property type="molecule type" value="Genomic_DNA"/>
</dbReference>
<dbReference type="Gene3D" id="3.40.50.2300">
    <property type="match status" value="2"/>
</dbReference>
<evidence type="ECO:0000256" key="2">
    <source>
        <dbReference type="ARBA" id="ARBA00022729"/>
    </source>
</evidence>
<evidence type="ECO:0000313" key="4">
    <source>
        <dbReference type="EMBL" id="BDU49869.1"/>
    </source>
</evidence>
<protein>
    <submittedName>
        <fullName evidence="4">Xylose ABC transporter substrate-binding protein</fullName>
    </submittedName>
</protein>
<sequence length="359" mass="38670">MKKSILMGVLAVFLIGVFGVEAQGGVFDFLFKKKANNGAVKIGFLLKTMQEERYQKDKRYFIEKIKALDPKVEVVFDSANNDEQAQMAKFENMLAKGVKVIVLQPVNTGTAGNMVKKAHEEGVKVVGYDSMLVNGPLDVHITQDSWAVGKLQGEAMVEWLKAKKGSVTGNVALIMGQPGDSNAAAMSSGALTIINENPGLKLVAKQSHEGWAPDKAMATAENVLAKYNNNVDAFICNNSGMARGVIAALKAQGLADASKVFVAGSDADLPNLRYVAQGVQAVEIFKAVKPLAETAAEVAYKLAMNPKGSVESTIKYDKKINNGYMDVPVIVTPVYRITKDNLDVVEKSGFHTHAEIFGK</sequence>
<keyword evidence="2" id="KW-0732">Signal</keyword>
<evidence type="ECO:0000313" key="5">
    <source>
        <dbReference type="Proteomes" id="UP001321582"/>
    </source>
</evidence>
<organism evidence="4 5">
    <name type="scientific">Haliovirga abyssi</name>
    <dbReference type="NCBI Taxonomy" id="2996794"/>
    <lineage>
        <taxon>Bacteria</taxon>
        <taxon>Fusobacteriati</taxon>
        <taxon>Fusobacteriota</taxon>
        <taxon>Fusobacteriia</taxon>
        <taxon>Fusobacteriales</taxon>
        <taxon>Haliovirgaceae</taxon>
        <taxon>Haliovirga</taxon>
    </lineage>
</organism>
<dbReference type="InterPro" id="IPR025997">
    <property type="entry name" value="SBP_2_dom"/>
</dbReference>
<keyword evidence="5" id="KW-1185">Reference proteome</keyword>
<dbReference type="SUPFAM" id="SSF53822">
    <property type="entry name" value="Periplasmic binding protein-like I"/>
    <property type="match status" value="1"/>
</dbReference>
<dbReference type="GO" id="GO:0030288">
    <property type="term" value="C:outer membrane-bounded periplasmic space"/>
    <property type="evidence" value="ECO:0007669"/>
    <property type="project" value="TreeGrafter"/>
</dbReference>
<accession>A0AAU9DS91</accession>
<dbReference type="InterPro" id="IPR050555">
    <property type="entry name" value="Bact_Solute-Bind_Prot2"/>
</dbReference>
<proteinExistence type="predicted"/>
<dbReference type="Pfam" id="PF13407">
    <property type="entry name" value="Peripla_BP_4"/>
    <property type="match status" value="1"/>
</dbReference>
<feature type="domain" description="Periplasmic binding protein" evidence="3">
    <location>
        <begin position="42"/>
        <end position="304"/>
    </location>
</feature>
<dbReference type="AlphaFoldDB" id="A0AAU9DS91"/>
<dbReference type="PANTHER" id="PTHR30036:SF1">
    <property type="entry name" value="D-XYLOSE-BINDING PERIPLASMIC PROTEIN"/>
    <property type="match status" value="1"/>
</dbReference>
<reference evidence="4 5" key="1">
    <citation type="submission" date="2022-11" db="EMBL/GenBank/DDBJ databases">
        <title>Haliovirga abyssi gen. nov., sp. nov., a mesophilic fermentative bacterium isolated from the Iheya North hydrothermal field and the proposal of Haliovirgaceae fam. nov.</title>
        <authorList>
            <person name="Miyazaki U."/>
            <person name="Tame A."/>
            <person name="Miyazaki J."/>
            <person name="Takai K."/>
            <person name="Sawayama S."/>
            <person name="Kitajima M."/>
            <person name="Okamoto A."/>
            <person name="Nakagawa S."/>
        </authorList>
    </citation>
    <scope>NUCLEOTIDE SEQUENCE [LARGE SCALE GENOMIC DNA]</scope>
    <source>
        <strain evidence="4 5">IC12</strain>
    </source>
</reference>
<dbReference type="CDD" id="cd19992">
    <property type="entry name" value="PBP1_ABC_xylose_binding-like"/>
    <property type="match status" value="1"/>
</dbReference>
<dbReference type="RefSeq" id="WP_307904810.1">
    <property type="nucleotide sequence ID" value="NZ_AP027059.1"/>
</dbReference>
<dbReference type="KEGG" id="haby:HLVA_04380"/>
<evidence type="ECO:0000259" key="3">
    <source>
        <dbReference type="Pfam" id="PF13407"/>
    </source>
</evidence>
<gene>
    <name evidence="4" type="primary">xylF</name>
    <name evidence="4" type="ORF">HLVA_04380</name>
</gene>
<dbReference type="Proteomes" id="UP001321582">
    <property type="component" value="Chromosome"/>
</dbReference>
<evidence type="ECO:0000256" key="1">
    <source>
        <dbReference type="ARBA" id="ARBA00004196"/>
    </source>
</evidence>
<dbReference type="GO" id="GO:0030246">
    <property type="term" value="F:carbohydrate binding"/>
    <property type="evidence" value="ECO:0007669"/>
    <property type="project" value="TreeGrafter"/>
</dbReference>